<proteinExistence type="inferred from homology"/>
<dbReference type="PROSITE" id="PS00455">
    <property type="entry name" value="AMP_BINDING"/>
    <property type="match status" value="1"/>
</dbReference>
<evidence type="ECO:0000313" key="5">
    <source>
        <dbReference type="EMBL" id="MBJ7604690.1"/>
    </source>
</evidence>
<dbReference type="RefSeq" id="WP_338182716.1">
    <property type="nucleotide sequence ID" value="NZ_JAEKNQ010000064.1"/>
</dbReference>
<dbReference type="Gene3D" id="3.30.300.30">
    <property type="match status" value="1"/>
</dbReference>
<comment type="similarity">
    <text evidence="1">Belongs to the ATP-dependent AMP-binding enzyme family.</text>
</comment>
<dbReference type="SUPFAM" id="SSF56801">
    <property type="entry name" value="Acetyl-CoA synthetase-like"/>
    <property type="match status" value="1"/>
</dbReference>
<dbReference type="GO" id="GO:0031956">
    <property type="term" value="F:medium-chain fatty acid-CoA ligase activity"/>
    <property type="evidence" value="ECO:0007669"/>
    <property type="project" value="TreeGrafter"/>
</dbReference>
<comment type="caution">
    <text evidence="5">The sequence shown here is derived from an EMBL/GenBank/DDBJ whole genome shotgun (WGS) entry which is preliminary data.</text>
</comment>
<dbReference type="EMBL" id="JAEKNQ010000064">
    <property type="protein sequence ID" value="MBJ7604690.1"/>
    <property type="molecule type" value="Genomic_DNA"/>
</dbReference>
<reference evidence="5 6" key="1">
    <citation type="submission" date="2020-10" db="EMBL/GenBank/DDBJ databases">
        <title>Ca. Dormibacterota MAGs.</title>
        <authorList>
            <person name="Montgomery K."/>
        </authorList>
    </citation>
    <scope>NUCLEOTIDE SEQUENCE [LARGE SCALE GENOMIC DNA]</scope>
    <source>
        <strain evidence="5">SC8811_S16_3</strain>
    </source>
</reference>
<dbReference type="InterPro" id="IPR020845">
    <property type="entry name" value="AMP-binding_CS"/>
</dbReference>
<organism evidence="5 6">
    <name type="scientific">Candidatus Dormiibacter inghamiae</name>
    <dbReference type="NCBI Taxonomy" id="3127013"/>
    <lineage>
        <taxon>Bacteria</taxon>
        <taxon>Bacillati</taxon>
        <taxon>Candidatus Dormiibacterota</taxon>
        <taxon>Candidatus Dormibacteria</taxon>
        <taxon>Candidatus Dormibacterales</taxon>
        <taxon>Candidatus Dormibacteraceae</taxon>
        <taxon>Candidatus Dormiibacter</taxon>
    </lineage>
</organism>
<evidence type="ECO:0000256" key="2">
    <source>
        <dbReference type="ARBA" id="ARBA00022598"/>
    </source>
</evidence>
<dbReference type="PANTHER" id="PTHR43201:SF5">
    <property type="entry name" value="MEDIUM-CHAIN ACYL-COA LIGASE ACSF2, MITOCHONDRIAL"/>
    <property type="match status" value="1"/>
</dbReference>
<gene>
    <name evidence="5" type="ORF">JF888_16165</name>
</gene>
<feature type="domain" description="AMP-binding enzyme C-terminal" evidence="4">
    <location>
        <begin position="381"/>
        <end position="455"/>
    </location>
</feature>
<feature type="domain" description="AMP-dependent synthetase/ligase" evidence="3">
    <location>
        <begin position="13"/>
        <end position="333"/>
    </location>
</feature>
<dbReference type="GO" id="GO:0006631">
    <property type="term" value="P:fatty acid metabolic process"/>
    <property type="evidence" value="ECO:0007669"/>
    <property type="project" value="TreeGrafter"/>
</dbReference>
<name>A0A934KHC1_9BACT</name>
<accession>A0A934KHC1</accession>
<dbReference type="Proteomes" id="UP000620075">
    <property type="component" value="Unassembled WGS sequence"/>
</dbReference>
<evidence type="ECO:0000259" key="3">
    <source>
        <dbReference type="Pfam" id="PF00501"/>
    </source>
</evidence>
<dbReference type="Pfam" id="PF00501">
    <property type="entry name" value="AMP-binding"/>
    <property type="match status" value="1"/>
</dbReference>
<sequence>MAPTPFLPVTYLRAQADAAPAAPAVIDPARTLTFAELEQRVHAAAAALRSQGLRPGDVVAVSLPNVWEYVVLELAIPLLAAIVMPIPINLGSREREWALERSGARARIDSEVAEKLCVSPFRGWLEPPTADPDRVVEIALTSGTTGLPKLASLHAGLKQATADAFTGRLGVGGADRVLIMSPLMQGIGGMCLYCLRRGAALVMLREPGFDPDRTLRMAEQTQATLLVGVPTNVIRLLDAPLLPEISLRAARCTAVAGAPMPPALARAWEERTGSKLCSFYGSMDAGQLAVGAPQDPAVKRWTTVGRIHGCAEAMITAEGEICMRGPTVQGRYWGEERGPLGPDGWAHMGDLGFIDSEGYLHVVGRVKDIVIRGGSNINPHEVEDLVRSHPAVKDVCVVGQPDRELGERLRAFVVGGQTVDLPEVQRHLSELGVAKYKWPEFVDHLNELPLSGPGKVDRKALKARAAQAS</sequence>
<dbReference type="InterPro" id="IPR042099">
    <property type="entry name" value="ANL_N_sf"/>
</dbReference>
<dbReference type="PANTHER" id="PTHR43201">
    <property type="entry name" value="ACYL-COA SYNTHETASE"/>
    <property type="match status" value="1"/>
</dbReference>
<keyword evidence="2 5" id="KW-0436">Ligase</keyword>
<protein>
    <submittedName>
        <fullName evidence="5">Acyl--CoA ligase</fullName>
    </submittedName>
</protein>
<dbReference type="Gene3D" id="3.40.50.12780">
    <property type="entry name" value="N-terminal domain of ligase-like"/>
    <property type="match status" value="1"/>
</dbReference>
<dbReference type="InterPro" id="IPR000873">
    <property type="entry name" value="AMP-dep_synth/lig_dom"/>
</dbReference>
<dbReference type="InterPro" id="IPR025110">
    <property type="entry name" value="AMP-bd_C"/>
</dbReference>
<dbReference type="Pfam" id="PF13193">
    <property type="entry name" value="AMP-binding_C"/>
    <property type="match status" value="1"/>
</dbReference>
<evidence type="ECO:0000313" key="6">
    <source>
        <dbReference type="Proteomes" id="UP000620075"/>
    </source>
</evidence>
<evidence type="ECO:0000259" key="4">
    <source>
        <dbReference type="Pfam" id="PF13193"/>
    </source>
</evidence>
<dbReference type="AlphaFoldDB" id="A0A934KHC1"/>
<evidence type="ECO:0000256" key="1">
    <source>
        <dbReference type="ARBA" id="ARBA00006432"/>
    </source>
</evidence>
<dbReference type="InterPro" id="IPR045851">
    <property type="entry name" value="AMP-bd_C_sf"/>
</dbReference>